<evidence type="ECO:0000256" key="1">
    <source>
        <dbReference type="SAM" id="MobiDB-lite"/>
    </source>
</evidence>
<reference evidence="2 3" key="1">
    <citation type="submission" date="2014-03" db="EMBL/GenBank/DDBJ databases">
        <title>Draft genome of the hookworm Oesophagostomum dentatum.</title>
        <authorList>
            <person name="Mitreva M."/>
        </authorList>
    </citation>
    <scope>NUCLEOTIDE SEQUENCE [LARGE SCALE GENOMIC DNA]</scope>
    <source>
        <strain evidence="2 3">OD-Hann</strain>
    </source>
</reference>
<dbReference type="Proteomes" id="UP000053660">
    <property type="component" value="Unassembled WGS sequence"/>
</dbReference>
<feature type="region of interest" description="Disordered" evidence="1">
    <location>
        <begin position="29"/>
        <end position="87"/>
    </location>
</feature>
<dbReference type="AlphaFoldDB" id="A0A0B1SFN4"/>
<evidence type="ECO:0000313" key="3">
    <source>
        <dbReference type="Proteomes" id="UP000053660"/>
    </source>
</evidence>
<proteinExistence type="predicted"/>
<accession>A0A0B1SFN4</accession>
<keyword evidence="3" id="KW-1185">Reference proteome</keyword>
<dbReference type="OrthoDB" id="5807056at2759"/>
<feature type="compositionally biased region" description="Polar residues" evidence="1">
    <location>
        <begin position="65"/>
        <end position="77"/>
    </location>
</feature>
<gene>
    <name evidence="2" type="ORF">OESDEN_17629</name>
</gene>
<protein>
    <submittedName>
        <fullName evidence="2">Uncharacterized protein</fullName>
    </submittedName>
</protein>
<feature type="region of interest" description="Disordered" evidence="1">
    <location>
        <begin position="169"/>
        <end position="192"/>
    </location>
</feature>
<dbReference type="EMBL" id="KN577811">
    <property type="protein sequence ID" value="KHJ82676.1"/>
    <property type="molecule type" value="Genomic_DNA"/>
</dbReference>
<evidence type="ECO:0000313" key="2">
    <source>
        <dbReference type="EMBL" id="KHJ82676.1"/>
    </source>
</evidence>
<feature type="compositionally biased region" description="Basic and acidic residues" evidence="1">
    <location>
        <begin position="169"/>
        <end position="184"/>
    </location>
</feature>
<organism evidence="2 3">
    <name type="scientific">Oesophagostomum dentatum</name>
    <name type="common">Nodular worm</name>
    <dbReference type="NCBI Taxonomy" id="61180"/>
    <lineage>
        <taxon>Eukaryota</taxon>
        <taxon>Metazoa</taxon>
        <taxon>Ecdysozoa</taxon>
        <taxon>Nematoda</taxon>
        <taxon>Chromadorea</taxon>
        <taxon>Rhabditida</taxon>
        <taxon>Rhabditina</taxon>
        <taxon>Rhabditomorpha</taxon>
        <taxon>Strongyloidea</taxon>
        <taxon>Strongylidae</taxon>
        <taxon>Oesophagostomum</taxon>
    </lineage>
</organism>
<sequence length="192" mass="21801">MILRRCSRTHRYWPCHYCHYIQKTPPSPLPDDICEPSTSHTNDPSDEITPHSSLSSQSSAFTLIRESSGSISTTPRMQDSARSDETVLEMDTNRLSQIEDSAEDSPESSTSSNANEDFKKYLREGTDWPLNEASTSSAPPTINRETLNAKQSIRNALERKIFLKEMKNRDEKESKRLTTIEGSRKAYGKTLR</sequence>
<name>A0A0B1SFN4_OESDE</name>